<evidence type="ECO:0000313" key="2">
    <source>
        <dbReference type="Proteomes" id="UP000178585"/>
    </source>
</evidence>
<evidence type="ECO:0000313" key="1">
    <source>
        <dbReference type="EMBL" id="OGC87651.1"/>
    </source>
</evidence>
<dbReference type="EMBL" id="MEWZ01000002">
    <property type="protein sequence ID" value="OGC87651.1"/>
    <property type="molecule type" value="Genomic_DNA"/>
</dbReference>
<sequence length="168" mass="19375">MAVRVTIKTPKQALDVLEHVWPSERKERIALQCMIIHGRDAAAAVVLLRRLGPAQTKTTVERHLHHWRLDDLVTALEMMPHKKDTHRAARALVFNKLLRRPISSWLTQTLRLRNALTEHEVNQLAAQVIRSRSPECASRLLENGLSFETKMLERLRGLAQKYQPKIFA</sequence>
<organism evidence="1 2">
    <name type="scientific">Candidatus Adlerbacteria bacterium RIFCSPLOWO2_01_FULL_54_21b</name>
    <dbReference type="NCBI Taxonomy" id="1797245"/>
    <lineage>
        <taxon>Bacteria</taxon>
        <taxon>Candidatus Adleribacteriota</taxon>
    </lineage>
</organism>
<dbReference type="Proteomes" id="UP000178585">
    <property type="component" value="Unassembled WGS sequence"/>
</dbReference>
<proteinExistence type="predicted"/>
<gene>
    <name evidence="1" type="ORF">A2949_02010</name>
</gene>
<protein>
    <submittedName>
        <fullName evidence="1">Uncharacterized protein</fullName>
    </submittedName>
</protein>
<dbReference type="AlphaFoldDB" id="A0A1F4Y189"/>
<accession>A0A1F4Y189</accession>
<name>A0A1F4Y189_9BACT</name>
<dbReference type="STRING" id="1797245.A2949_02010"/>
<reference evidence="1 2" key="1">
    <citation type="journal article" date="2016" name="Nat. Commun.">
        <title>Thousands of microbial genomes shed light on interconnected biogeochemical processes in an aquifer system.</title>
        <authorList>
            <person name="Anantharaman K."/>
            <person name="Brown C.T."/>
            <person name="Hug L.A."/>
            <person name="Sharon I."/>
            <person name="Castelle C.J."/>
            <person name="Probst A.J."/>
            <person name="Thomas B.C."/>
            <person name="Singh A."/>
            <person name="Wilkins M.J."/>
            <person name="Karaoz U."/>
            <person name="Brodie E.L."/>
            <person name="Williams K.H."/>
            <person name="Hubbard S.S."/>
            <person name="Banfield J.F."/>
        </authorList>
    </citation>
    <scope>NUCLEOTIDE SEQUENCE [LARGE SCALE GENOMIC DNA]</scope>
</reference>
<comment type="caution">
    <text evidence="1">The sequence shown here is derived from an EMBL/GenBank/DDBJ whole genome shotgun (WGS) entry which is preliminary data.</text>
</comment>